<dbReference type="Proteomes" id="UP000046393">
    <property type="component" value="Unplaced"/>
</dbReference>
<dbReference type="Pfam" id="PF23003">
    <property type="entry name" value="Fn1_2"/>
    <property type="match status" value="1"/>
</dbReference>
<name>A0A0N5AY81_9BILA</name>
<protein>
    <submittedName>
        <fullName evidence="3">Polyprotein</fullName>
    </submittedName>
</protein>
<evidence type="ECO:0000259" key="1">
    <source>
        <dbReference type="Pfam" id="PF23003"/>
    </source>
</evidence>
<accession>A0A0N5AY81</accession>
<evidence type="ECO:0000313" key="2">
    <source>
        <dbReference type="Proteomes" id="UP000046393"/>
    </source>
</evidence>
<dbReference type="WBParaSite" id="SMUV_0000991801-mRNA-1">
    <property type="protein sequence ID" value="SMUV_0000991801-mRNA-1"/>
    <property type="gene ID" value="SMUV_0000991801"/>
</dbReference>
<organism evidence="2 3">
    <name type="scientific">Syphacia muris</name>
    <dbReference type="NCBI Taxonomy" id="451379"/>
    <lineage>
        <taxon>Eukaryota</taxon>
        <taxon>Metazoa</taxon>
        <taxon>Ecdysozoa</taxon>
        <taxon>Nematoda</taxon>
        <taxon>Chromadorea</taxon>
        <taxon>Rhabditida</taxon>
        <taxon>Spirurina</taxon>
        <taxon>Oxyuridomorpha</taxon>
        <taxon>Oxyuroidea</taxon>
        <taxon>Oxyuridae</taxon>
        <taxon>Syphacia</taxon>
    </lineage>
</organism>
<dbReference type="InterPro" id="IPR055119">
    <property type="entry name" value="Mig18_Fn1"/>
</dbReference>
<sequence>MLLTVGKSAVIGSTVLILFVCIANAFTTSSYIFRKAWVRNYVKFQYTFRNGTVHSIGEIKPIGCVPTNTNDGMMIKIGDTYNETDFQYVCAESEDGIVSYEATACIDPKGEVMKIGDSIIMREGTILLSCQLNGGVIKKIVQQCQLLIAVSGCLHNDTLYGESETWTEPLKVTMRKQSSLMTAVLMQCFRPHYSYFESQIAGCVAGDVEIPLHSYDCVNGQYVHCVELSGGGIDLLEINDTDLSCVLDEKVFAHNQTWFDEERSVVLMCLYREIVKIECRVNNETVAIGQMVDIDNGCTFVCHPQSNVYMCDKKLGNFTIVEKVESVEEASDQPRYTNIRVKNTNYVKSNL</sequence>
<feature type="domain" description="Abnormal cell migration protein 18-like fibronectin type I" evidence="1">
    <location>
        <begin position="70"/>
        <end position="132"/>
    </location>
</feature>
<evidence type="ECO:0000313" key="3">
    <source>
        <dbReference type="WBParaSite" id="SMUV_0000991801-mRNA-1"/>
    </source>
</evidence>
<reference evidence="3" key="1">
    <citation type="submission" date="2016-04" db="UniProtKB">
        <authorList>
            <consortium name="WormBaseParasite"/>
        </authorList>
    </citation>
    <scope>IDENTIFICATION</scope>
</reference>
<dbReference type="AlphaFoldDB" id="A0A0N5AY81"/>
<proteinExistence type="predicted"/>
<keyword evidence="2" id="KW-1185">Reference proteome</keyword>